<protein>
    <submittedName>
        <fullName evidence="2">Uncharacterized protein</fullName>
    </submittedName>
</protein>
<organism evidence="2 3">
    <name type="scientific">Diaporthe vaccinii</name>
    <dbReference type="NCBI Taxonomy" id="105482"/>
    <lineage>
        <taxon>Eukaryota</taxon>
        <taxon>Fungi</taxon>
        <taxon>Dikarya</taxon>
        <taxon>Ascomycota</taxon>
        <taxon>Pezizomycotina</taxon>
        <taxon>Sordariomycetes</taxon>
        <taxon>Sordariomycetidae</taxon>
        <taxon>Diaporthales</taxon>
        <taxon>Diaporthaceae</taxon>
        <taxon>Diaporthe</taxon>
        <taxon>Diaporthe eres species complex</taxon>
    </lineage>
</organism>
<gene>
    <name evidence="2" type="ORF">FJTKL_04220</name>
</gene>
<evidence type="ECO:0000256" key="1">
    <source>
        <dbReference type="SAM" id="MobiDB-lite"/>
    </source>
</evidence>
<dbReference type="Proteomes" id="UP001600888">
    <property type="component" value="Unassembled WGS sequence"/>
</dbReference>
<dbReference type="EMBL" id="JBAWTH010000017">
    <property type="protein sequence ID" value="KAL2288070.1"/>
    <property type="molecule type" value="Genomic_DNA"/>
</dbReference>
<feature type="region of interest" description="Disordered" evidence="1">
    <location>
        <begin position="53"/>
        <end position="72"/>
    </location>
</feature>
<keyword evidence="3" id="KW-1185">Reference proteome</keyword>
<evidence type="ECO:0000313" key="2">
    <source>
        <dbReference type="EMBL" id="KAL2288070.1"/>
    </source>
</evidence>
<comment type="caution">
    <text evidence="2">The sequence shown here is derived from an EMBL/GenBank/DDBJ whole genome shotgun (WGS) entry which is preliminary data.</text>
</comment>
<sequence length="169" mass="18738">MGQEQVKNWENWERTVQITARTVTSYSTTFGGTSHITPPARIRQACRSVSSAALGGHNTLPTKLPLSRPSARLSPSPQFVRLSLATSAFKPQPGIGHQSIHVTCSVRIPSHGLERHTTYSDRGLSQRLRPCQFEYDPTRPIPSSWTHLGPVEHRRHRPCLPLGPPAPQV</sequence>
<evidence type="ECO:0000313" key="3">
    <source>
        <dbReference type="Proteomes" id="UP001600888"/>
    </source>
</evidence>
<reference evidence="2 3" key="1">
    <citation type="submission" date="2024-03" db="EMBL/GenBank/DDBJ databases">
        <title>A high-quality draft genome sequence of Diaporthe vaccinii, a causative agent of upright dieback and viscid rot disease in cranberry plants.</title>
        <authorList>
            <person name="Sarrasin M."/>
            <person name="Lang B.F."/>
            <person name="Burger G."/>
        </authorList>
    </citation>
    <scope>NUCLEOTIDE SEQUENCE [LARGE SCALE GENOMIC DNA]</scope>
    <source>
        <strain evidence="2 3">IS7</strain>
    </source>
</reference>
<name>A0ABR4F0I6_9PEZI</name>
<accession>A0ABR4F0I6</accession>
<proteinExistence type="predicted"/>